<proteinExistence type="predicted"/>
<protein>
    <submittedName>
        <fullName evidence="1">Uncharacterized protein</fullName>
    </submittedName>
</protein>
<evidence type="ECO:0000313" key="2">
    <source>
        <dbReference type="Proteomes" id="UP000324800"/>
    </source>
</evidence>
<accession>A0A5J4W4X9</accession>
<evidence type="ECO:0000313" key="1">
    <source>
        <dbReference type="EMBL" id="KAA6389666.1"/>
    </source>
</evidence>
<dbReference type="AlphaFoldDB" id="A0A5J4W4X9"/>
<organism evidence="1 2">
    <name type="scientific">Streblomastix strix</name>
    <dbReference type="NCBI Taxonomy" id="222440"/>
    <lineage>
        <taxon>Eukaryota</taxon>
        <taxon>Metamonada</taxon>
        <taxon>Preaxostyla</taxon>
        <taxon>Oxymonadida</taxon>
        <taxon>Streblomastigidae</taxon>
        <taxon>Streblomastix</taxon>
    </lineage>
</organism>
<dbReference type="EMBL" id="SNRW01003500">
    <property type="protein sequence ID" value="KAA6389666.1"/>
    <property type="molecule type" value="Genomic_DNA"/>
</dbReference>
<comment type="caution">
    <text evidence="1">The sequence shown here is derived from an EMBL/GenBank/DDBJ whole genome shotgun (WGS) entry which is preliminary data.</text>
</comment>
<reference evidence="1 2" key="1">
    <citation type="submission" date="2019-03" db="EMBL/GenBank/DDBJ databases">
        <title>Single cell metagenomics reveals metabolic interactions within the superorganism composed of flagellate Streblomastix strix and complex community of Bacteroidetes bacteria on its surface.</title>
        <authorList>
            <person name="Treitli S.C."/>
            <person name="Kolisko M."/>
            <person name="Husnik F."/>
            <person name="Keeling P."/>
            <person name="Hampl V."/>
        </authorList>
    </citation>
    <scope>NUCLEOTIDE SEQUENCE [LARGE SCALE GENOMIC DNA]</scope>
    <source>
        <strain evidence="1">ST1C</strain>
    </source>
</reference>
<sequence length="108" mass="12677">MLVKFNTIFQINRYPCIKGDRKYGLNCKEIKSGDEVSVIVDLESVPHTFCVKINGGIQPFCVTRIPNRVKFTLIFTDKNDEWEFISLKELDKGPDLSRIEEKNRFRYE</sequence>
<gene>
    <name evidence="1" type="ORF">EZS28_014810</name>
</gene>
<dbReference type="Proteomes" id="UP000324800">
    <property type="component" value="Unassembled WGS sequence"/>
</dbReference>
<name>A0A5J4W4X9_9EUKA</name>